<dbReference type="EMBL" id="JANIBC010000011">
    <property type="protein sequence ID" value="MCQ8186053.1"/>
    <property type="molecule type" value="Genomic_DNA"/>
</dbReference>
<dbReference type="SUPFAM" id="SSF51306">
    <property type="entry name" value="LexA/Signal peptidase"/>
    <property type="match status" value="1"/>
</dbReference>
<keyword evidence="2" id="KW-1185">Reference proteome</keyword>
<dbReference type="SUPFAM" id="SSF47413">
    <property type="entry name" value="lambda repressor-like DNA-binding domains"/>
    <property type="match status" value="1"/>
</dbReference>
<dbReference type="Gene3D" id="1.10.260.40">
    <property type="entry name" value="lambda repressor-like DNA-binding domains"/>
    <property type="match status" value="1"/>
</dbReference>
<dbReference type="InterPro" id="IPR010982">
    <property type="entry name" value="Lambda_DNA-bd_dom_sf"/>
</dbReference>
<evidence type="ECO:0000313" key="1">
    <source>
        <dbReference type="EMBL" id="MCQ8186053.1"/>
    </source>
</evidence>
<dbReference type="RefSeq" id="WP_256619948.1">
    <property type="nucleotide sequence ID" value="NZ_JANIBC010000011.1"/>
</dbReference>
<dbReference type="AlphaFoldDB" id="A0A9X2LAB6"/>
<dbReference type="GO" id="GO:0003677">
    <property type="term" value="F:DNA binding"/>
    <property type="evidence" value="ECO:0007669"/>
    <property type="project" value="InterPro"/>
</dbReference>
<evidence type="ECO:0000313" key="2">
    <source>
        <dbReference type="Proteomes" id="UP001142610"/>
    </source>
</evidence>
<dbReference type="InterPro" id="IPR036286">
    <property type="entry name" value="LexA/Signal_pep-like_sf"/>
</dbReference>
<protein>
    <submittedName>
        <fullName evidence="1">Uncharacterized protein</fullName>
    </submittedName>
</protein>
<comment type="caution">
    <text evidence="1">The sequence shown here is derived from an EMBL/GenBank/DDBJ whole genome shotgun (WGS) entry which is preliminary data.</text>
</comment>
<proteinExistence type="predicted"/>
<dbReference type="Proteomes" id="UP001142610">
    <property type="component" value="Unassembled WGS sequence"/>
</dbReference>
<dbReference type="Gene3D" id="2.10.109.10">
    <property type="entry name" value="Umud Fragment, subunit A"/>
    <property type="match status" value="1"/>
</dbReference>
<organism evidence="1 2">
    <name type="scientific">Parvularcula maris</name>
    <dbReference type="NCBI Taxonomy" id="2965077"/>
    <lineage>
        <taxon>Bacteria</taxon>
        <taxon>Pseudomonadati</taxon>
        <taxon>Pseudomonadota</taxon>
        <taxon>Alphaproteobacteria</taxon>
        <taxon>Parvularculales</taxon>
        <taxon>Parvularculaceae</taxon>
        <taxon>Parvularcula</taxon>
    </lineage>
</organism>
<accession>A0A9X2LAB6</accession>
<reference evidence="1" key="1">
    <citation type="submission" date="2022-07" db="EMBL/GenBank/DDBJ databases">
        <title>Parvularcula maris sp. nov., an algicidal bacterium isolated from seawater.</title>
        <authorList>
            <person name="Li F."/>
        </authorList>
    </citation>
    <scope>NUCLEOTIDE SEQUENCE</scope>
    <source>
        <strain evidence="1">BGMRC 0090</strain>
    </source>
</reference>
<sequence>METQAPHSPPDTDGEVGQNWPMHTRQQQLEFVHHALKQTGLKPSQFANKAGVEPSTVTGFLAGRSNLLREATLEKLAQAAGIELPEEKGFAEPETTPFEGKIAAVETDGVGDVFALVLNTELMELEGLEPGDILFFDRAVTAKAGQIVCAQLYDHRTGTAETAVRLYQGGFLVARGRERWEPRLVDNDRTKVIAPLIRQVRDRDWS</sequence>
<name>A0A9X2LAB6_9PROT</name>
<gene>
    <name evidence="1" type="ORF">NOG11_11700</name>
</gene>
<dbReference type="InterPro" id="IPR001387">
    <property type="entry name" value="Cro/C1-type_HTH"/>
</dbReference>
<dbReference type="CDD" id="cd00093">
    <property type="entry name" value="HTH_XRE"/>
    <property type="match status" value="1"/>
</dbReference>